<dbReference type="EMBL" id="VTPC01090583">
    <property type="protein sequence ID" value="KAF2882913.1"/>
    <property type="molecule type" value="Genomic_DNA"/>
</dbReference>
<evidence type="ECO:0000313" key="1">
    <source>
        <dbReference type="EMBL" id="KAF2882913.1"/>
    </source>
</evidence>
<dbReference type="AlphaFoldDB" id="A0A8K0G226"/>
<gene>
    <name evidence="1" type="ORF">ILUMI_23267</name>
</gene>
<reference evidence="1" key="1">
    <citation type="submission" date="2019-08" db="EMBL/GenBank/DDBJ databases">
        <title>The genome of the North American firefly Photinus pyralis.</title>
        <authorList>
            <consortium name="Photinus pyralis genome working group"/>
            <person name="Fallon T.R."/>
            <person name="Sander Lower S.E."/>
            <person name="Weng J.-K."/>
        </authorList>
    </citation>
    <scope>NUCLEOTIDE SEQUENCE</scope>
    <source>
        <strain evidence="1">TRF0915ILg1</strain>
        <tissue evidence="1">Whole body</tissue>
    </source>
</reference>
<sequence length="143" mass="16145">MALVQALRPRSLISPIVLSVGVQLHRDLSSRLLVDELYRLGLCVSYDEVKKYLQSGIINRSQNFDVSPGHFCQWIGNNVDHNIATTDGHNIFHGMGIIMYKSGPLGEKPNILSEKKVLRWKNWPKAADISAEGIIEIRFFQSL</sequence>
<dbReference type="Proteomes" id="UP000801492">
    <property type="component" value="Unassembled WGS sequence"/>
</dbReference>
<accession>A0A8K0G226</accession>
<organism evidence="1 2">
    <name type="scientific">Ignelater luminosus</name>
    <name type="common">Cucubano</name>
    <name type="synonym">Pyrophorus luminosus</name>
    <dbReference type="NCBI Taxonomy" id="2038154"/>
    <lineage>
        <taxon>Eukaryota</taxon>
        <taxon>Metazoa</taxon>
        <taxon>Ecdysozoa</taxon>
        <taxon>Arthropoda</taxon>
        <taxon>Hexapoda</taxon>
        <taxon>Insecta</taxon>
        <taxon>Pterygota</taxon>
        <taxon>Neoptera</taxon>
        <taxon>Endopterygota</taxon>
        <taxon>Coleoptera</taxon>
        <taxon>Polyphaga</taxon>
        <taxon>Elateriformia</taxon>
        <taxon>Elateroidea</taxon>
        <taxon>Elateridae</taxon>
        <taxon>Agrypninae</taxon>
        <taxon>Pyrophorini</taxon>
        <taxon>Ignelater</taxon>
    </lineage>
</organism>
<name>A0A8K0G226_IGNLU</name>
<dbReference type="OrthoDB" id="10069752at2759"/>
<proteinExistence type="predicted"/>
<comment type="caution">
    <text evidence="1">The sequence shown here is derived from an EMBL/GenBank/DDBJ whole genome shotgun (WGS) entry which is preliminary data.</text>
</comment>
<evidence type="ECO:0000313" key="2">
    <source>
        <dbReference type="Proteomes" id="UP000801492"/>
    </source>
</evidence>
<protein>
    <submittedName>
        <fullName evidence="1">Uncharacterized protein</fullName>
    </submittedName>
</protein>
<keyword evidence="2" id="KW-1185">Reference proteome</keyword>